<dbReference type="PANTHER" id="PTHR11850">
    <property type="entry name" value="HOMEOBOX PROTEIN TRANSCRIPTION FACTORS"/>
    <property type="match status" value="1"/>
</dbReference>
<reference evidence="8 9" key="1">
    <citation type="submission" date="2019-03" db="EMBL/GenBank/DDBJ databases">
        <authorList>
            <person name="Gaulin E."/>
            <person name="Dumas B."/>
        </authorList>
    </citation>
    <scope>NUCLEOTIDE SEQUENCE [LARGE SCALE GENOMIC DNA]</scope>
    <source>
        <strain evidence="8">CBS 568.67</strain>
    </source>
</reference>
<feature type="DNA-binding region" description="Homeobox" evidence="4">
    <location>
        <begin position="380"/>
        <end position="444"/>
    </location>
</feature>
<dbReference type="CDD" id="cd00086">
    <property type="entry name" value="homeodomain"/>
    <property type="match status" value="2"/>
</dbReference>
<dbReference type="PROSITE" id="PS50071">
    <property type="entry name" value="HOMEOBOX_2"/>
    <property type="match status" value="2"/>
</dbReference>
<evidence type="ECO:0000256" key="4">
    <source>
        <dbReference type="PROSITE-ProRule" id="PRU00108"/>
    </source>
</evidence>
<dbReference type="Proteomes" id="UP000332933">
    <property type="component" value="Unassembled WGS sequence"/>
</dbReference>
<keyword evidence="3 4" id="KW-0539">Nucleus</keyword>
<dbReference type="Pfam" id="PF05920">
    <property type="entry name" value="Homeobox_KN"/>
    <property type="match status" value="2"/>
</dbReference>
<keyword evidence="2 4" id="KW-0371">Homeobox</keyword>
<evidence type="ECO:0000259" key="6">
    <source>
        <dbReference type="PROSITE" id="PS50071"/>
    </source>
</evidence>
<evidence type="ECO:0000256" key="5">
    <source>
        <dbReference type="SAM" id="MobiDB-lite"/>
    </source>
</evidence>
<feature type="domain" description="Homeobox" evidence="6">
    <location>
        <begin position="67"/>
        <end position="132"/>
    </location>
</feature>
<dbReference type="EMBL" id="VJMH01005428">
    <property type="protein sequence ID" value="KAF0696125.1"/>
    <property type="molecule type" value="Genomic_DNA"/>
</dbReference>
<feature type="region of interest" description="Disordered" evidence="5">
    <location>
        <begin position="499"/>
        <end position="543"/>
    </location>
</feature>
<protein>
    <submittedName>
        <fullName evidence="8">Aste57867_13101 protein</fullName>
    </submittedName>
</protein>
<dbReference type="InterPro" id="IPR001356">
    <property type="entry name" value="HD"/>
</dbReference>
<name>A0A485KY58_9STRA</name>
<dbReference type="GO" id="GO:0006355">
    <property type="term" value="P:regulation of DNA-templated transcription"/>
    <property type="evidence" value="ECO:0007669"/>
    <property type="project" value="InterPro"/>
</dbReference>
<sequence length="597" mass="65300">MAAVTEGYAPSAMPKEERVPTIVPKDEAREVSDGADLSGSDAEPDKEQDGGDDTNDENTAPDDGPTNGDRKPRRELPPATVQILKNWMLSPEHVKHPYPTDDDKKMLLEKTGINMKQLTNWFTNARKRIWKPMMRREHSRQLQTSTFSAPGAPPGSVDTRSPPPPPHHHHPSSHHHHPAHPHGAAPPSHYDHGYDHGPYEHAAPPGYPSGAAPLTERRLSLPRASEFTPRHDPRAAHPYGPPSSMGHHHHHHAPPPSHHSQLPPGHSPYPFEHGASRMPQGFFPPRSNRSASESVVYHHSTHHHHPHHMPHPSESRGYPPSDLPRSTASSYGMAPLMPPPRLERSMSDVAKSKKRDRPSVDATTTDDEKDVPPGDGPDKRVRRSALLPPHVIKTLKDWMMSPEHMEHPYPTDAEKKQLCEETGLDLSQLNNWFANNRKRLWKPTMANRSKAMYTNESIRNIIYKAAAPGDAAADGAAPATTTTVASTISNRVFTVNANLGRPAQAPPPSGLPLPPSSSSAQGHHGVFPSLAALPPREGRSHTLDMGSFRRSRMNFQDVLNASTTALPTMLRRQESGGGGLPSLAGAAAAVARGEVLP</sequence>
<feature type="domain" description="Homeobox" evidence="6">
    <location>
        <begin position="378"/>
        <end position="443"/>
    </location>
</feature>
<proteinExistence type="predicted"/>
<dbReference type="Gene3D" id="1.10.10.60">
    <property type="entry name" value="Homeodomain-like"/>
    <property type="match status" value="2"/>
</dbReference>
<dbReference type="GO" id="GO:0005634">
    <property type="term" value="C:nucleus"/>
    <property type="evidence" value="ECO:0007669"/>
    <property type="project" value="UniProtKB-SubCell"/>
</dbReference>
<evidence type="ECO:0000313" key="8">
    <source>
        <dbReference type="EMBL" id="VFT89945.1"/>
    </source>
</evidence>
<feature type="compositionally biased region" description="Basic and acidic residues" evidence="5">
    <location>
        <begin position="14"/>
        <end position="32"/>
    </location>
</feature>
<feature type="compositionally biased region" description="Basic and acidic residues" evidence="5">
    <location>
        <begin position="189"/>
        <end position="199"/>
    </location>
</feature>
<keyword evidence="1 4" id="KW-0238">DNA-binding</keyword>
<dbReference type="SMART" id="SM00389">
    <property type="entry name" value="HOX"/>
    <property type="match status" value="2"/>
</dbReference>
<evidence type="ECO:0000256" key="3">
    <source>
        <dbReference type="ARBA" id="ARBA00023242"/>
    </source>
</evidence>
<accession>A0A485KY58</accession>
<feature type="compositionally biased region" description="Basic and acidic residues" evidence="5">
    <location>
        <begin position="370"/>
        <end position="379"/>
    </location>
</feature>
<feature type="compositionally biased region" description="Basic residues" evidence="5">
    <location>
        <begin position="166"/>
        <end position="180"/>
    </location>
</feature>
<feature type="compositionally biased region" description="Low complexity" evidence="5">
    <location>
        <begin position="202"/>
        <end position="213"/>
    </location>
</feature>
<evidence type="ECO:0000256" key="1">
    <source>
        <dbReference type="ARBA" id="ARBA00023125"/>
    </source>
</evidence>
<dbReference type="GO" id="GO:0003677">
    <property type="term" value="F:DNA binding"/>
    <property type="evidence" value="ECO:0007669"/>
    <property type="project" value="UniProtKB-UniRule"/>
</dbReference>
<feature type="compositionally biased region" description="Pro residues" evidence="5">
    <location>
        <begin position="504"/>
        <end position="515"/>
    </location>
</feature>
<gene>
    <name evidence="8" type="primary">Aste57867_13101</name>
    <name evidence="7" type="ORF">As57867_013053</name>
    <name evidence="8" type="ORF">ASTE57867_13101</name>
</gene>
<dbReference type="InterPro" id="IPR008422">
    <property type="entry name" value="KN_HD"/>
</dbReference>
<feature type="region of interest" description="Disordered" evidence="5">
    <location>
        <begin position="135"/>
        <end position="213"/>
    </location>
</feature>
<feature type="region of interest" description="Disordered" evidence="5">
    <location>
        <begin position="1"/>
        <end position="75"/>
    </location>
</feature>
<organism evidence="8 9">
    <name type="scientific">Aphanomyces stellatus</name>
    <dbReference type="NCBI Taxonomy" id="120398"/>
    <lineage>
        <taxon>Eukaryota</taxon>
        <taxon>Sar</taxon>
        <taxon>Stramenopiles</taxon>
        <taxon>Oomycota</taxon>
        <taxon>Saprolegniomycetes</taxon>
        <taxon>Saprolegniales</taxon>
        <taxon>Verrucalvaceae</taxon>
        <taxon>Aphanomyces</taxon>
    </lineage>
</organism>
<evidence type="ECO:0000313" key="7">
    <source>
        <dbReference type="EMBL" id="KAF0696125.1"/>
    </source>
</evidence>
<feature type="compositionally biased region" description="Basic residues" evidence="5">
    <location>
        <begin position="299"/>
        <end position="310"/>
    </location>
</feature>
<dbReference type="InterPro" id="IPR009057">
    <property type="entry name" value="Homeodomain-like_sf"/>
</dbReference>
<dbReference type="AlphaFoldDB" id="A0A485KY58"/>
<feature type="region of interest" description="Disordered" evidence="5">
    <location>
        <begin position="226"/>
        <end position="388"/>
    </location>
</feature>
<dbReference type="OrthoDB" id="10056939at2759"/>
<dbReference type="InterPro" id="IPR050224">
    <property type="entry name" value="TALE_homeobox"/>
</dbReference>
<reference evidence="7" key="2">
    <citation type="submission" date="2019-06" db="EMBL/GenBank/DDBJ databases">
        <title>Genomics analysis of Aphanomyces spp. identifies a new class of oomycete effector associated with host adaptation.</title>
        <authorList>
            <person name="Gaulin E."/>
        </authorList>
    </citation>
    <scope>NUCLEOTIDE SEQUENCE</scope>
    <source>
        <strain evidence="7">CBS 578.67</strain>
    </source>
</reference>
<comment type="subcellular location">
    <subcellularLocation>
        <location evidence="4">Nucleus</location>
    </subcellularLocation>
</comment>
<evidence type="ECO:0000256" key="2">
    <source>
        <dbReference type="ARBA" id="ARBA00023155"/>
    </source>
</evidence>
<feature type="DNA-binding region" description="Homeobox" evidence="4">
    <location>
        <begin position="69"/>
        <end position="133"/>
    </location>
</feature>
<evidence type="ECO:0000313" key="9">
    <source>
        <dbReference type="Proteomes" id="UP000332933"/>
    </source>
</evidence>
<keyword evidence="9" id="KW-1185">Reference proteome</keyword>
<dbReference type="SUPFAM" id="SSF46689">
    <property type="entry name" value="Homeodomain-like"/>
    <property type="match status" value="2"/>
</dbReference>
<dbReference type="EMBL" id="CAADRA010005449">
    <property type="protein sequence ID" value="VFT89945.1"/>
    <property type="molecule type" value="Genomic_DNA"/>
</dbReference>
<feature type="compositionally biased region" description="Acidic residues" evidence="5">
    <location>
        <begin position="50"/>
        <end position="60"/>
    </location>
</feature>